<protein>
    <submittedName>
        <fullName evidence="2">Phosphohydrolase</fullName>
    </submittedName>
</protein>
<dbReference type="Gene3D" id="2.30.110.10">
    <property type="entry name" value="Electron Transport, Fmn-binding Protein, Chain A"/>
    <property type="match status" value="1"/>
</dbReference>
<proteinExistence type="predicted"/>
<comment type="caution">
    <text evidence="2">The sequence shown here is derived from an EMBL/GenBank/DDBJ whole genome shotgun (WGS) entry which is preliminary data.</text>
</comment>
<dbReference type="InterPro" id="IPR012349">
    <property type="entry name" value="Split_barrel_FMN-bd"/>
</dbReference>
<dbReference type="Proteomes" id="UP001344906">
    <property type="component" value="Unassembled WGS sequence"/>
</dbReference>
<keyword evidence="3" id="KW-1185">Reference proteome</keyword>
<dbReference type="InterPro" id="IPR024029">
    <property type="entry name" value="Pyridox_Oxase_FMN-dep"/>
</dbReference>
<feature type="domain" description="Pyridoxamine 5'-phosphate oxidase N-terminal" evidence="1">
    <location>
        <begin position="38"/>
        <end position="143"/>
    </location>
</feature>
<dbReference type="Pfam" id="PF01243">
    <property type="entry name" value="PNPOx_N"/>
    <property type="match status" value="1"/>
</dbReference>
<evidence type="ECO:0000313" key="2">
    <source>
        <dbReference type="EMBL" id="GLV60169.1"/>
    </source>
</evidence>
<organism evidence="2 3">
    <name type="scientific">Dictyobacter halimunensis</name>
    <dbReference type="NCBI Taxonomy" id="3026934"/>
    <lineage>
        <taxon>Bacteria</taxon>
        <taxon>Bacillati</taxon>
        <taxon>Chloroflexota</taxon>
        <taxon>Ktedonobacteria</taxon>
        <taxon>Ktedonobacterales</taxon>
        <taxon>Dictyobacteraceae</taxon>
        <taxon>Dictyobacter</taxon>
    </lineage>
</organism>
<dbReference type="PANTHER" id="PTHR42815:SF2">
    <property type="entry name" value="FAD-BINDING, PUTATIVE (AFU_ORTHOLOGUE AFUA_6G07600)-RELATED"/>
    <property type="match status" value="1"/>
</dbReference>
<sequence length="213" mass="23587">MYVMGPARFTNIVTSEAALRQLVGVPSEVVRYKQLSSLDQQCQEFISVSPFLLMATTNSFGYCDVSPRGDAPGFVQVLDDLTLVIPERSGNRRVDTLGNIIQVGSIGLLFLIPGEKEALRVNGRACVIRDEAILARSTVQGQQPLLGIGVEVEEAFIHCTKAIERSRLWEQAGWQEMSESPSISQILQNQTCIADIATQKINAYLEEDCKYLY</sequence>
<dbReference type="EMBL" id="BSRI01000002">
    <property type="protein sequence ID" value="GLV60169.1"/>
    <property type="molecule type" value="Genomic_DNA"/>
</dbReference>
<name>A0ABQ6G249_9CHLR</name>
<dbReference type="InterPro" id="IPR011576">
    <property type="entry name" value="Pyridox_Oxase_N"/>
</dbReference>
<gene>
    <name evidence="2" type="ORF">KDH_69910</name>
</gene>
<dbReference type="PANTHER" id="PTHR42815">
    <property type="entry name" value="FAD-BINDING, PUTATIVE (AFU_ORTHOLOGUE AFUA_6G07600)-RELATED"/>
    <property type="match status" value="1"/>
</dbReference>
<reference evidence="2 3" key="1">
    <citation type="submission" date="2023-02" db="EMBL/GenBank/DDBJ databases">
        <title>Dictyobacter halimunensis sp. nov., a new member of the class Ktedonobacteria from forest soil in a geothermal area.</title>
        <authorList>
            <person name="Rachmania M.K."/>
            <person name="Ningsih F."/>
            <person name="Sakai Y."/>
            <person name="Yabe S."/>
            <person name="Yokota A."/>
            <person name="Sjamsuridzal W."/>
        </authorList>
    </citation>
    <scope>NUCLEOTIDE SEQUENCE [LARGE SCALE GENOMIC DNA]</scope>
    <source>
        <strain evidence="2 3">S3.2.2.5</strain>
    </source>
</reference>
<evidence type="ECO:0000259" key="1">
    <source>
        <dbReference type="Pfam" id="PF01243"/>
    </source>
</evidence>
<dbReference type="NCBIfam" id="TIGR04025">
    <property type="entry name" value="PPOX_FMN_DR2398"/>
    <property type="match status" value="1"/>
</dbReference>
<accession>A0ABQ6G249</accession>
<evidence type="ECO:0000313" key="3">
    <source>
        <dbReference type="Proteomes" id="UP001344906"/>
    </source>
</evidence>
<dbReference type="SUPFAM" id="SSF50475">
    <property type="entry name" value="FMN-binding split barrel"/>
    <property type="match status" value="1"/>
</dbReference>